<dbReference type="RefSeq" id="WP_089996497.1">
    <property type="nucleotide sequence ID" value="NZ_FOIZ01000002.1"/>
</dbReference>
<evidence type="ECO:0000313" key="4">
    <source>
        <dbReference type="EMBL" id="SEW42914.1"/>
    </source>
</evidence>
<feature type="domain" description="Nudix hydrolase" evidence="3">
    <location>
        <begin position="16"/>
        <end position="145"/>
    </location>
</feature>
<dbReference type="InterPro" id="IPR000086">
    <property type="entry name" value="NUDIX_hydrolase_dom"/>
</dbReference>
<dbReference type="AlphaFoldDB" id="A0A1I0RNK5"/>
<dbReference type="Gene3D" id="3.90.79.10">
    <property type="entry name" value="Nucleoside Triphosphate Pyrophosphohydrolase"/>
    <property type="match status" value="1"/>
</dbReference>
<evidence type="ECO:0000256" key="2">
    <source>
        <dbReference type="ARBA" id="ARBA00022801"/>
    </source>
</evidence>
<sequence>MIRRYGDVPRAEQRYRVRAGAYGILMRGQEILLAWQGEPYNDLLLPGGGIDLGEGAIQALHREVYEETGWRIGNPKRLGAFRRFTFMPEYEKWAEKVCHVYTARPIVRLGPPLEPDHTAIWMNAAEAIPLLCNEGDADFLSSRILR</sequence>
<dbReference type="PROSITE" id="PS00893">
    <property type="entry name" value="NUDIX_BOX"/>
    <property type="match status" value="1"/>
</dbReference>
<dbReference type="PROSITE" id="PS51462">
    <property type="entry name" value="NUDIX"/>
    <property type="match status" value="1"/>
</dbReference>
<accession>A0A1I0RNK5</accession>
<evidence type="ECO:0000259" key="3">
    <source>
        <dbReference type="PROSITE" id="PS51462"/>
    </source>
</evidence>
<reference evidence="4 5" key="1">
    <citation type="submission" date="2016-10" db="EMBL/GenBank/DDBJ databases">
        <authorList>
            <person name="de Groot N.N."/>
        </authorList>
    </citation>
    <scope>NUCLEOTIDE SEQUENCE [LARGE SCALE GENOMIC DNA]</scope>
    <source>
        <strain evidence="4 5">DSM 17925</strain>
    </source>
</reference>
<dbReference type="OrthoDB" id="9816040at2"/>
<keyword evidence="5" id="KW-1185">Reference proteome</keyword>
<dbReference type="STRING" id="364200.SAMN04488515_3015"/>
<evidence type="ECO:0000256" key="1">
    <source>
        <dbReference type="ARBA" id="ARBA00001946"/>
    </source>
</evidence>
<name>A0A1I0RNK5_9RHOB</name>
<gene>
    <name evidence="4" type="ORF">SAMN04488515_3015</name>
</gene>
<proteinExistence type="predicted"/>
<organism evidence="4 5">
    <name type="scientific">Cognatiyoonia koreensis</name>
    <dbReference type="NCBI Taxonomy" id="364200"/>
    <lineage>
        <taxon>Bacteria</taxon>
        <taxon>Pseudomonadati</taxon>
        <taxon>Pseudomonadota</taxon>
        <taxon>Alphaproteobacteria</taxon>
        <taxon>Rhodobacterales</taxon>
        <taxon>Paracoccaceae</taxon>
        <taxon>Cognatiyoonia</taxon>
    </lineage>
</organism>
<comment type="cofactor">
    <cofactor evidence="1">
        <name>Mg(2+)</name>
        <dbReference type="ChEBI" id="CHEBI:18420"/>
    </cofactor>
</comment>
<keyword evidence="2" id="KW-0378">Hydrolase</keyword>
<evidence type="ECO:0000313" key="5">
    <source>
        <dbReference type="Proteomes" id="UP000199167"/>
    </source>
</evidence>
<dbReference type="Pfam" id="PF00293">
    <property type="entry name" value="NUDIX"/>
    <property type="match status" value="1"/>
</dbReference>
<dbReference type="SUPFAM" id="SSF55811">
    <property type="entry name" value="Nudix"/>
    <property type="match status" value="1"/>
</dbReference>
<dbReference type="InterPro" id="IPR015797">
    <property type="entry name" value="NUDIX_hydrolase-like_dom_sf"/>
</dbReference>
<dbReference type="GO" id="GO:0016787">
    <property type="term" value="F:hydrolase activity"/>
    <property type="evidence" value="ECO:0007669"/>
    <property type="project" value="UniProtKB-KW"/>
</dbReference>
<dbReference type="EMBL" id="FOIZ01000002">
    <property type="protein sequence ID" value="SEW42914.1"/>
    <property type="molecule type" value="Genomic_DNA"/>
</dbReference>
<dbReference type="Proteomes" id="UP000199167">
    <property type="component" value="Unassembled WGS sequence"/>
</dbReference>
<protein>
    <submittedName>
        <fullName evidence="4">8-oxo-dGTP diphosphatase</fullName>
    </submittedName>
</protein>
<dbReference type="InterPro" id="IPR020084">
    <property type="entry name" value="NUDIX_hydrolase_CS"/>
</dbReference>